<name>A0ABS7KPI6_9BACL</name>
<dbReference type="RefSeq" id="WP_221790462.1">
    <property type="nucleotide sequence ID" value="NZ_JACLIC010000040.1"/>
</dbReference>
<comment type="caution">
    <text evidence="1">The sequence shown here is derived from an EMBL/GenBank/DDBJ whole genome shotgun (WGS) entry which is preliminary data.</text>
</comment>
<reference evidence="1 2" key="1">
    <citation type="submission" date="2020-08" db="EMBL/GenBank/DDBJ databases">
        <title>Fungal Genomes of the International Space Station.</title>
        <authorList>
            <person name="Seuylemezian A."/>
            <person name="Singh N.K."/>
            <person name="Wood J."/>
            <person name="Venkateswaran K."/>
        </authorList>
    </citation>
    <scope>NUCLEOTIDE SEQUENCE [LARGE SCALE GENOMIC DNA]</scope>
    <source>
        <strain evidence="1 2">S/N-304-OC-R4</strain>
    </source>
</reference>
<accession>A0ABS7KPI6</accession>
<organism evidence="1 2">
    <name type="scientific">Paenibacillus cucumis</name>
    <name type="common">ex Kampfer et al. 2016</name>
    <dbReference type="NCBI Taxonomy" id="1776858"/>
    <lineage>
        <taxon>Bacteria</taxon>
        <taxon>Bacillati</taxon>
        <taxon>Bacillota</taxon>
        <taxon>Bacilli</taxon>
        <taxon>Bacillales</taxon>
        <taxon>Paenibacillaceae</taxon>
        <taxon>Paenibacillus</taxon>
    </lineage>
</organism>
<gene>
    <name evidence="1" type="ORF">H7T88_22690</name>
</gene>
<dbReference type="Proteomes" id="UP000706031">
    <property type="component" value="Unassembled WGS sequence"/>
</dbReference>
<proteinExistence type="predicted"/>
<keyword evidence="2" id="KW-1185">Reference proteome</keyword>
<evidence type="ECO:0000313" key="1">
    <source>
        <dbReference type="EMBL" id="MBY0206023.1"/>
    </source>
</evidence>
<sequence length="103" mass="11991">MTEQPFESLLYPDFSIIKIELKMVYTDHYEDRITFQSLLSPDFLDSLFSKGKSGDKGDRFAFSGFFCLLRFCVTYCSTMTYRKKSGDKRVLRSSSFSILFVDV</sequence>
<evidence type="ECO:0000313" key="2">
    <source>
        <dbReference type="Proteomes" id="UP000706031"/>
    </source>
</evidence>
<dbReference type="EMBL" id="JACLIC010000040">
    <property type="protein sequence ID" value="MBY0206023.1"/>
    <property type="molecule type" value="Genomic_DNA"/>
</dbReference>
<protein>
    <submittedName>
        <fullName evidence="1">Uncharacterized protein</fullName>
    </submittedName>
</protein>